<dbReference type="InterPro" id="IPR022385">
    <property type="entry name" value="Rhs_assc_core"/>
</dbReference>
<dbReference type="OrthoDB" id="2972467at2"/>
<name>A0A1G6ZDJ4_NIADE</name>
<keyword evidence="3" id="KW-1185">Reference proteome</keyword>
<evidence type="ECO:0000256" key="1">
    <source>
        <dbReference type="SAM" id="SignalP"/>
    </source>
</evidence>
<feature type="chain" id="PRO_5011477838" evidence="1">
    <location>
        <begin position="19"/>
        <end position="607"/>
    </location>
</feature>
<dbReference type="PANTHER" id="PTHR32305:SF15">
    <property type="entry name" value="PROTEIN RHSA-RELATED"/>
    <property type="match status" value="1"/>
</dbReference>
<dbReference type="Proteomes" id="UP000198757">
    <property type="component" value="Unassembled WGS sequence"/>
</dbReference>
<proteinExistence type="predicted"/>
<feature type="signal peptide" evidence="1">
    <location>
        <begin position="1"/>
        <end position="18"/>
    </location>
</feature>
<dbReference type="InterPro" id="IPR050708">
    <property type="entry name" value="T6SS_VgrG/RHS"/>
</dbReference>
<dbReference type="NCBIfam" id="TIGR03696">
    <property type="entry name" value="Rhs_assc_core"/>
    <property type="match status" value="1"/>
</dbReference>
<reference evidence="3" key="1">
    <citation type="submission" date="2016-10" db="EMBL/GenBank/DDBJ databases">
        <authorList>
            <person name="Varghese N."/>
            <person name="Submissions S."/>
        </authorList>
    </citation>
    <scope>NUCLEOTIDE SEQUENCE [LARGE SCALE GENOMIC DNA]</scope>
    <source>
        <strain evidence="3">DSM 25811 / CCM 8410 / LMG 26954 / E90</strain>
    </source>
</reference>
<dbReference type="EMBL" id="FMZO01000018">
    <property type="protein sequence ID" value="SDE00670.1"/>
    <property type="molecule type" value="Genomic_DNA"/>
</dbReference>
<protein>
    <submittedName>
        <fullName evidence="2">RHS repeat-associated core domain-containing protein</fullName>
    </submittedName>
</protein>
<dbReference type="STRING" id="1285928.SAMN04487894_1186"/>
<organism evidence="2 3">
    <name type="scientific">Niabella drilacis (strain DSM 25811 / CCM 8410 / CCUG 62505 / LMG 26954 / E90)</name>
    <dbReference type="NCBI Taxonomy" id="1285928"/>
    <lineage>
        <taxon>Bacteria</taxon>
        <taxon>Pseudomonadati</taxon>
        <taxon>Bacteroidota</taxon>
        <taxon>Chitinophagia</taxon>
        <taxon>Chitinophagales</taxon>
        <taxon>Chitinophagaceae</taxon>
        <taxon>Niabella</taxon>
    </lineage>
</organism>
<sequence>MTCAALLLIILCGAETQAYEYNVRGWLLGMNRGYVNSATAATANFFGFDLAYDKTNNNKTSESNGAVNNYAAAFYNGNISGMSWRGQNRSAPIRRYDFSYDPANRLMNAGFKEYSGSSYTASGSFNSRMGDGNPGNPESAYDYNGNIKAMTQQGLAGSSSLLMDQLVYSYQPGSNKLAKVTDQAGNTRSYQLGDFNDGTNSGDDYAYDVNGNLTKDENKNISGITYNILNLPEQISVTGKGTIVYQYDASGNKLGKTVSEGSTQKITTYVGGMIFENDVLQHVAMEEGRFRPNGSIFTADYFLKDHLGNVRSMINENRTLLEETHYYPFGLTMKGISYQNTTTSLQNKRKFNGYEETAELGVNLYESIYRTHDPQIGRFWQMDPKPTDSISLYAFGYNNPIRYNDPLGDTAILGINNRSALGLGHQVLIYQDKDKNWFVYSMGAAKDEKGADMVSGRTGSGEVTITALTAENFKGLPEGVLTSGQITEFLAGNKLGNANISDPVVLATTQKQDEMIAANAIQSQADFANGKEKYNLYKNNSTHNTMKVLNTNTKLNLPVTGGPRSTHAQVKEAIKVRNMTPEQRAVYNKQQNDYTEKLKADALMNFN</sequence>
<gene>
    <name evidence="2" type="ORF">SAMN04487894_1186</name>
</gene>
<keyword evidence="1" id="KW-0732">Signal</keyword>
<evidence type="ECO:0000313" key="2">
    <source>
        <dbReference type="EMBL" id="SDE00670.1"/>
    </source>
</evidence>
<dbReference type="AlphaFoldDB" id="A0A1G6ZDJ4"/>
<dbReference type="PANTHER" id="PTHR32305">
    <property type="match status" value="1"/>
</dbReference>
<evidence type="ECO:0000313" key="3">
    <source>
        <dbReference type="Proteomes" id="UP000198757"/>
    </source>
</evidence>
<dbReference type="Gene3D" id="2.180.10.10">
    <property type="entry name" value="RHS repeat-associated core"/>
    <property type="match status" value="1"/>
</dbReference>
<accession>A0A1G6ZDJ4</accession>